<evidence type="ECO:0000313" key="3">
    <source>
        <dbReference type="EMBL" id="RPD96496.1"/>
    </source>
</evidence>
<gene>
    <name evidence="3" type="ORF">EGM88_09005</name>
</gene>
<organism evidence="3 4">
    <name type="scientific">Aureibaculum marinum</name>
    <dbReference type="NCBI Taxonomy" id="2487930"/>
    <lineage>
        <taxon>Bacteria</taxon>
        <taxon>Pseudomonadati</taxon>
        <taxon>Bacteroidota</taxon>
        <taxon>Flavobacteriia</taxon>
        <taxon>Flavobacteriales</taxon>
        <taxon>Flavobacteriaceae</taxon>
        <taxon>Aureibaculum</taxon>
    </lineage>
</organism>
<dbReference type="PROSITE" id="PS51257">
    <property type="entry name" value="PROKAR_LIPOPROTEIN"/>
    <property type="match status" value="1"/>
</dbReference>
<dbReference type="InterPro" id="IPR005632">
    <property type="entry name" value="Chaperone_Skp"/>
</dbReference>
<dbReference type="PANTHER" id="PTHR35089">
    <property type="entry name" value="CHAPERONE PROTEIN SKP"/>
    <property type="match status" value="1"/>
</dbReference>
<reference evidence="3 4" key="1">
    <citation type="submission" date="2018-11" db="EMBL/GenBank/DDBJ databases">
        <title>Aureibaculum marinum gen. nov., sp. nov., a member of the family Flavobacteriaceae isolated from the Bohai Sea.</title>
        <authorList>
            <person name="Ji X."/>
        </authorList>
    </citation>
    <scope>NUCLEOTIDE SEQUENCE [LARGE SCALE GENOMIC DNA]</scope>
    <source>
        <strain evidence="3 4">BH-SD17</strain>
    </source>
</reference>
<dbReference type="GO" id="GO:0050821">
    <property type="term" value="P:protein stabilization"/>
    <property type="evidence" value="ECO:0007669"/>
    <property type="project" value="TreeGrafter"/>
</dbReference>
<evidence type="ECO:0000256" key="2">
    <source>
        <dbReference type="ARBA" id="ARBA00022729"/>
    </source>
</evidence>
<keyword evidence="2" id="KW-0732">Signal</keyword>
<accession>A0A3N4NTZ3</accession>
<dbReference type="GO" id="GO:0005829">
    <property type="term" value="C:cytosol"/>
    <property type="evidence" value="ECO:0007669"/>
    <property type="project" value="TreeGrafter"/>
</dbReference>
<dbReference type="SUPFAM" id="SSF111384">
    <property type="entry name" value="OmpH-like"/>
    <property type="match status" value="1"/>
</dbReference>
<evidence type="ECO:0000256" key="1">
    <source>
        <dbReference type="ARBA" id="ARBA00009091"/>
    </source>
</evidence>
<dbReference type="Pfam" id="PF03938">
    <property type="entry name" value="OmpH"/>
    <property type="match status" value="1"/>
</dbReference>
<dbReference type="RefSeq" id="WP_123897690.1">
    <property type="nucleotide sequence ID" value="NZ_RPFJ01000011.1"/>
</dbReference>
<protein>
    <submittedName>
        <fullName evidence="3">OmpH family outer membrane protein</fullName>
    </submittedName>
</protein>
<dbReference type="AlphaFoldDB" id="A0A3N4NTZ3"/>
<dbReference type="InterPro" id="IPR024930">
    <property type="entry name" value="Skp_dom_sf"/>
</dbReference>
<dbReference type="GO" id="GO:0051082">
    <property type="term" value="F:unfolded protein binding"/>
    <property type="evidence" value="ECO:0007669"/>
    <property type="project" value="InterPro"/>
</dbReference>
<dbReference type="Gene3D" id="3.30.910.20">
    <property type="entry name" value="Skp domain"/>
    <property type="match status" value="1"/>
</dbReference>
<sequence length="172" mass="19474">MKKFVIVLIVALGLFSCQKSVKIAYIDVEEIMKEYKGTKDTEEAMKVKSDKLKLELDSLISNWQNKAKAYQDNAPKMSAKARAEREQSLMQEQQQINQRQQTIQQQVQQEGQESLEALSNEISDFVKSYAKEKGYNFVLGTSGTSGTVIYGDEASDVTDEVLIQLNKSYKSK</sequence>
<dbReference type="EMBL" id="RPFJ01000011">
    <property type="protein sequence ID" value="RPD96496.1"/>
    <property type="molecule type" value="Genomic_DNA"/>
</dbReference>
<dbReference type="SMART" id="SM00935">
    <property type="entry name" value="OmpH"/>
    <property type="match status" value="1"/>
</dbReference>
<proteinExistence type="inferred from homology"/>
<dbReference type="PANTHER" id="PTHR35089:SF1">
    <property type="entry name" value="CHAPERONE PROTEIN SKP"/>
    <property type="match status" value="1"/>
</dbReference>
<name>A0A3N4NTZ3_9FLAO</name>
<keyword evidence="4" id="KW-1185">Reference proteome</keyword>
<comment type="similarity">
    <text evidence="1">Belongs to the Skp family.</text>
</comment>
<dbReference type="OrthoDB" id="1145062at2"/>
<dbReference type="Proteomes" id="UP000270856">
    <property type="component" value="Unassembled WGS sequence"/>
</dbReference>
<evidence type="ECO:0000313" key="4">
    <source>
        <dbReference type="Proteomes" id="UP000270856"/>
    </source>
</evidence>
<comment type="caution">
    <text evidence="3">The sequence shown here is derived from an EMBL/GenBank/DDBJ whole genome shotgun (WGS) entry which is preliminary data.</text>
</comment>